<organism evidence="1 2">
    <name type="scientific">Cetraspora pellucida</name>
    <dbReference type="NCBI Taxonomy" id="1433469"/>
    <lineage>
        <taxon>Eukaryota</taxon>
        <taxon>Fungi</taxon>
        <taxon>Fungi incertae sedis</taxon>
        <taxon>Mucoromycota</taxon>
        <taxon>Glomeromycotina</taxon>
        <taxon>Glomeromycetes</taxon>
        <taxon>Diversisporales</taxon>
        <taxon>Gigasporaceae</taxon>
        <taxon>Cetraspora</taxon>
    </lineage>
</organism>
<accession>A0ACA9R1T3</accession>
<gene>
    <name evidence="1" type="ORF">SPELUC_LOCUS15876</name>
</gene>
<dbReference type="EMBL" id="CAJVPW010055031">
    <property type="protein sequence ID" value="CAG8772628.1"/>
    <property type="molecule type" value="Genomic_DNA"/>
</dbReference>
<dbReference type="Proteomes" id="UP000789366">
    <property type="component" value="Unassembled WGS sequence"/>
</dbReference>
<protein>
    <submittedName>
        <fullName evidence="1">2755_t:CDS:1</fullName>
    </submittedName>
</protein>
<proteinExistence type="predicted"/>
<evidence type="ECO:0000313" key="1">
    <source>
        <dbReference type="EMBL" id="CAG8772628.1"/>
    </source>
</evidence>
<keyword evidence="2" id="KW-1185">Reference proteome</keyword>
<name>A0ACA9R1T3_9GLOM</name>
<feature type="non-terminal residue" evidence="1">
    <location>
        <position position="131"/>
    </location>
</feature>
<sequence length="131" mass="15608">FEAIGVLNEQSDNVIGTNQRLRYNNNHGLEILGWCCWSIYLHVLCFYIIRFVMSPPWKNTENFYYIKLGKWRTLLKFLIIDMILKLWVSYQYQHIKGLYLKNRKGMKQKSEIEIEESKGLISKDEANGIEI</sequence>
<evidence type="ECO:0000313" key="2">
    <source>
        <dbReference type="Proteomes" id="UP000789366"/>
    </source>
</evidence>
<reference evidence="1" key="1">
    <citation type="submission" date="2021-06" db="EMBL/GenBank/DDBJ databases">
        <authorList>
            <person name="Kallberg Y."/>
            <person name="Tangrot J."/>
            <person name="Rosling A."/>
        </authorList>
    </citation>
    <scope>NUCLEOTIDE SEQUENCE</scope>
    <source>
        <strain evidence="1">28 12/20/2015</strain>
    </source>
</reference>
<comment type="caution">
    <text evidence="1">The sequence shown here is derived from an EMBL/GenBank/DDBJ whole genome shotgun (WGS) entry which is preliminary data.</text>
</comment>
<feature type="non-terminal residue" evidence="1">
    <location>
        <position position="1"/>
    </location>
</feature>